<gene>
    <name evidence="1" type="primary">rnd</name>
    <name evidence="1" type="ORF">CPELA_04830</name>
</gene>
<dbReference type="GO" id="GO:0008408">
    <property type="term" value="F:3'-5' exonuclease activity"/>
    <property type="evidence" value="ECO:0007669"/>
    <property type="project" value="InterPro"/>
</dbReference>
<dbReference type="InterPro" id="IPR010997">
    <property type="entry name" value="HRDC-like_sf"/>
</dbReference>
<dbReference type="SMART" id="SM00474">
    <property type="entry name" value="35EXOc"/>
    <property type="match status" value="1"/>
</dbReference>
<sequence>MVTTLTTPREGIPALLATPSQLRQAERRLAKGSGAIAVDTERAGGIRYNDRAFLLQLRRAGSGTMLIDPEPHREVVGPALEAVLSQATWVLHDAATDLPSLYALGLYPAGLFDTAIAAKLLNITPYRLPELSATLIGYTMHKTHGGEDWSRRPLPKAWRNYAALDVEVLLELAQACQQRLDAAGKSEWAREEFEFIQHKAHPLSPARWEDSKAANSVTKPQELAVVRALWLHRDALAMAMDVAPHRLLPDKAMVAIAKHKPRSVSQLMRLDAFPRDLRNHAGEWLNVANAGIAATPWPKRPKRRGTISTSAWKKRHPESFEQLLAAEEALEEVQAEINVESDALMSRRTLRGVCWSCLHEGLSLDQAIEQTLLRPWQIEQAQPVFRAAGLS</sequence>
<dbReference type="Pfam" id="PF01612">
    <property type="entry name" value="DNA_pol_A_exo1"/>
    <property type="match status" value="1"/>
</dbReference>
<organism evidence="1 2">
    <name type="scientific">Corynebacterium pelargi</name>
    <dbReference type="NCBI Taxonomy" id="1471400"/>
    <lineage>
        <taxon>Bacteria</taxon>
        <taxon>Bacillati</taxon>
        <taxon>Actinomycetota</taxon>
        <taxon>Actinomycetes</taxon>
        <taxon>Mycobacteriales</taxon>
        <taxon>Corynebacteriaceae</taxon>
        <taxon>Corynebacterium</taxon>
    </lineage>
</organism>
<dbReference type="InterPro" id="IPR012337">
    <property type="entry name" value="RNaseH-like_sf"/>
</dbReference>
<dbReference type="InterPro" id="IPR041605">
    <property type="entry name" value="Exo_C"/>
</dbReference>
<dbReference type="PROSITE" id="PS50967">
    <property type="entry name" value="HRDC"/>
    <property type="match status" value="1"/>
</dbReference>
<dbReference type="OrthoDB" id="144122at2"/>
<dbReference type="Gene3D" id="3.30.420.10">
    <property type="entry name" value="Ribonuclease H-like superfamily/Ribonuclease H"/>
    <property type="match status" value="1"/>
</dbReference>
<accession>A0A410W8F9</accession>
<dbReference type="InterPro" id="IPR051086">
    <property type="entry name" value="RNase_D-like"/>
</dbReference>
<dbReference type="Pfam" id="PF18305">
    <property type="entry name" value="DNA_pol_A_exoN"/>
    <property type="match status" value="1"/>
</dbReference>
<name>A0A410W8F9_9CORY</name>
<dbReference type="SUPFAM" id="SSF47819">
    <property type="entry name" value="HRDC-like"/>
    <property type="match status" value="1"/>
</dbReference>
<keyword evidence="2" id="KW-1185">Reference proteome</keyword>
<dbReference type="AlphaFoldDB" id="A0A410W8F9"/>
<dbReference type="PANTHER" id="PTHR47649">
    <property type="entry name" value="RIBONUCLEASE D"/>
    <property type="match status" value="1"/>
</dbReference>
<dbReference type="GO" id="GO:0033890">
    <property type="term" value="F:ribonuclease D activity"/>
    <property type="evidence" value="ECO:0007669"/>
    <property type="project" value="UniProtKB-EC"/>
</dbReference>
<protein>
    <submittedName>
        <fullName evidence="1">Ribonuclease D</fullName>
        <ecNumber evidence="1">3.1.13.5</ecNumber>
    </submittedName>
</protein>
<dbReference type="GO" id="GO:0003676">
    <property type="term" value="F:nucleic acid binding"/>
    <property type="evidence" value="ECO:0007669"/>
    <property type="project" value="InterPro"/>
</dbReference>
<dbReference type="SUPFAM" id="SSF53098">
    <property type="entry name" value="Ribonuclease H-like"/>
    <property type="match status" value="1"/>
</dbReference>
<evidence type="ECO:0000313" key="1">
    <source>
        <dbReference type="EMBL" id="QAU52245.1"/>
    </source>
</evidence>
<dbReference type="Proteomes" id="UP000288929">
    <property type="component" value="Chromosome"/>
</dbReference>
<reference evidence="1 2" key="1">
    <citation type="submission" date="2019-01" db="EMBL/GenBank/DDBJ databases">
        <authorList>
            <person name="Ruckert C."/>
            <person name="Busche T."/>
            <person name="Kalinowski J."/>
        </authorList>
    </citation>
    <scope>NUCLEOTIDE SEQUENCE [LARGE SCALE GENOMIC DNA]</scope>
    <source>
        <strain evidence="1 2">136/3</strain>
    </source>
</reference>
<dbReference type="GO" id="GO:0006139">
    <property type="term" value="P:nucleobase-containing compound metabolic process"/>
    <property type="evidence" value="ECO:0007669"/>
    <property type="project" value="InterPro"/>
</dbReference>
<dbReference type="GO" id="GO:0000166">
    <property type="term" value="F:nucleotide binding"/>
    <property type="evidence" value="ECO:0007669"/>
    <property type="project" value="InterPro"/>
</dbReference>
<dbReference type="PANTHER" id="PTHR47649:SF1">
    <property type="entry name" value="RIBONUCLEASE D"/>
    <property type="match status" value="1"/>
</dbReference>
<dbReference type="EC" id="3.1.13.5" evidence="1"/>
<keyword evidence="1" id="KW-0378">Hydrolase</keyword>
<dbReference type="InterPro" id="IPR036397">
    <property type="entry name" value="RNaseH_sf"/>
</dbReference>
<dbReference type="Pfam" id="PF00570">
    <property type="entry name" value="HRDC"/>
    <property type="match status" value="1"/>
</dbReference>
<dbReference type="InterPro" id="IPR044876">
    <property type="entry name" value="HRDC_dom_sf"/>
</dbReference>
<dbReference type="InterPro" id="IPR002562">
    <property type="entry name" value="3'-5'_exonuclease_dom"/>
</dbReference>
<dbReference type="KEGG" id="cpeg:CPELA_04830"/>
<dbReference type="CDD" id="cd06142">
    <property type="entry name" value="RNaseD_exo"/>
    <property type="match status" value="1"/>
</dbReference>
<dbReference type="InterPro" id="IPR002121">
    <property type="entry name" value="HRDC_dom"/>
</dbReference>
<dbReference type="Gene3D" id="1.10.150.80">
    <property type="entry name" value="HRDC domain"/>
    <property type="match status" value="2"/>
</dbReference>
<evidence type="ECO:0000313" key="2">
    <source>
        <dbReference type="Proteomes" id="UP000288929"/>
    </source>
</evidence>
<proteinExistence type="predicted"/>
<dbReference type="SMART" id="SM00341">
    <property type="entry name" value="HRDC"/>
    <property type="match status" value="1"/>
</dbReference>
<dbReference type="RefSeq" id="WP_128889721.1">
    <property type="nucleotide sequence ID" value="NZ_BMCX01000001.1"/>
</dbReference>
<dbReference type="EMBL" id="CP035299">
    <property type="protein sequence ID" value="QAU52245.1"/>
    <property type="molecule type" value="Genomic_DNA"/>
</dbReference>